<dbReference type="Proteomes" id="UP000268162">
    <property type="component" value="Unassembled WGS sequence"/>
</dbReference>
<evidence type="ECO:0000313" key="3">
    <source>
        <dbReference type="Proteomes" id="UP000268162"/>
    </source>
</evidence>
<feature type="compositionally biased region" description="Polar residues" evidence="1">
    <location>
        <begin position="208"/>
        <end position="217"/>
    </location>
</feature>
<feature type="compositionally biased region" description="Low complexity" evidence="1">
    <location>
        <begin position="220"/>
        <end position="231"/>
    </location>
</feature>
<evidence type="ECO:0000256" key="1">
    <source>
        <dbReference type="SAM" id="MobiDB-lite"/>
    </source>
</evidence>
<feature type="compositionally biased region" description="Basic and acidic residues" evidence="1">
    <location>
        <begin position="88"/>
        <end position="101"/>
    </location>
</feature>
<accession>A0A4P9ZX05</accession>
<feature type="region of interest" description="Disordered" evidence="1">
    <location>
        <begin position="168"/>
        <end position="231"/>
    </location>
</feature>
<gene>
    <name evidence="2" type="ORF">BJ085DRAFT_36663</name>
</gene>
<sequence>MSLPCKRSQLIAEQDYSHDQLPVAKRRLLMNGDSSSSSSSSNNSGSNFNSWLNPTGTQRIRFQTTTYPGSLFDSTNPPRGIAPPSPNHRWEEGDRPLRTQDPEDSLVPQLSQPLRRLSFHSDPPSSMAMLVDSTNSMTAQGPLSSSSSSSSFGVPAVAIPGSNNTMLSPGSIPYPPTASQPQSALLRPGRIGAAPSSLPLPYPAGHNSAVTQQSRRPGQSPVSSPAAPTVPKPRVVRFGFQADCSLCQRRTPNHFVHVMYR</sequence>
<feature type="region of interest" description="Disordered" evidence="1">
    <location>
        <begin position="67"/>
        <end position="129"/>
    </location>
</feature>
<feature type="compositionally biased region" description="Polar residues" evidence="1">
    <location>
        <begin position="67"/>
        <end position="77"/>
    </location>
</feature>
<dbReference type="EMBL" id="ML002500">
    <property type="protein sequence ID" value="RKP37402.1"/>
    <property type="molecule type" value="Genomic_DNA"/>
</dbReference>
<dbReference type="AlphaFoldDB" id="A0A4P9ZX05"/>
<feature type="compositionally biased region" description="Low complexity" evidence="1">
    <location>
        <begin position="34"/>
        <end position="50"/>
    </location>
</feature>
<name>A0A4P9ZX05_9FUNG</name>
<organism evidence="2 3">
    <name type="scientific">Dimargaris cristalligena</name>
    <dbReference type="NCBI Taxonomy" id="215637"/>
    <lineage>
        <taxon>Eukaryota</taxon>
        <taxon>Fungi</taxon>
        <taxon>Fungi incertae sedis</taxon>
        <taxon>Zoopagomycota</taxon>
        <taxon>Kickxellomycotina</taxon>
        <taxon>Dimargaritomycetes</taxon>
        <taxon>Dimargaritales</taxon>
        <taxon>Dimargaritaceae</taxon>
        <taxon>Dimargaris</taxon>
    </lineage>
</organism>
<keyword evidence="3" id="KW-1185">Reference proteome</keyword>
<feature type="region of interest" description="Disordered" evidence="1">
    <location>
        <begin position="1"/>
        <end position="54"/>
    </location>
</feature>
<proteinExistence type="predicted"/>
<reference evidence="3" key="1">
    <citation type="journal article" date="2018" name="Nat. Microbiol.">
        <title>Leveraging single-cell genomics to expand the fungal tree of life.</title>
        <authorList>
            <person name="Ahrendt S.R."/>
            <person name="Quandt C.A."/>
            <person name="Ciobanu D."/>
            <person name="Clum A."/>
            <person name="Salamov A."/>
            <person name="Andreopoulos B."/>
            <person name="Cheng J.F."/>
            <person name="Woyke T."/>
            <person name="Pelin A."/>
            <person name="Henrissat B."/>
            <person name="Reynolds N.K."/>
            <person name="Benny G.L."/>
            <person name="Smith M.E."/>
            <person name="James T.Y."/>
            <person name="Grigoriev I.V."/>
        </authorList>
    </citation>
    <scope>NUCLEOTIDE SEQUENCE [LARGE SCALE GENOMIC DNA]</scope>
    <source>
        <strain evidence="3">RSA 468</strain>
    </source>
</reference>
<protein>
    <submittedName>
        <fullName evidence="2">Uncharacterized protein</fullName>
    </submittedName>
</protein>
<evidence type="ECO:0000313" key="2">
    <source>
        <dbReference type="EMBL" id="RKP37402.1"/>
    </source>
</evidence>